<evidence type="ECO:0000256" key="2">
    <source>
        <dbReference type="SAM" id="MobiDB-lite"/>
    </source>
</evidence>
<dbReference type="GO" id="GO:0031588">
    <property type="term" value="C:nucleotide-activated protein kinase complex"/>
    <property type="evidence" value="ECO:0007669"/>
    <property type="project" value="TreeGrafter"/>
</dbReference>
<proteinExistence type="inferred from homology"/>
<dbReference type="CDD" id="cd02859">
    <property type="entry name" value="E_set_AMPKbeta_like_N"/>
    <property type="match status" value="1"/>
</dbReference>
<dbReference type="VEuPathDB" id="FungiDB:SeMB42_g07848"/>
<comment type="caution">
    <text evidence="4">The sequence shown here is derived from an EMBL/GenBank/DDBJ whole genome shotgun (WGS) entry which is preliminary data.</text>
</comment>
<dbReference type="PANTHER" id="PTHR10343">
    <property type="entry name" value="5'-AMP-ACTIVATED PROTEIN KINASE , BETA SUBUNIT"/>
    <property type="match status" value="1"/>
</dbReference>
<feature type="region of interest" description="Disordered" evidence="2">
    <location>
        <begin position="505"/>
        <end position="535"/>
    </location>
</feature>
<feature type="domain" description="AMP-activated protein kinase glycogen-binding" evidence="3">
    <location>
        <begin position="77"/>
        <end position="160"/>
    </location>
</feature>
<feature type="compositionally biased region" description="Low complexity" evidence="2">
    <location>
        <begin position="510"/>
        <end position="524"/>
    </location>
</feature>
<name>A0A507C620_9FUNG</name>
<sequence length="646" mass="70092">MLPRLKERVVEVVGEEGKQAIEEIEAWVDASLEDDSSSPPPPVQVFYKGPVLPQRLVAILSGGDRRGRIGMGLVVKEIVFPAGPDSVAIAGSFNAWQPTHQMERQPDGSFTTTIQTHSEPHQVRFKFIINKTEWISSSDYPVVADGYGGCNNFVVVTDTDLHAVTPPVDYGSATVCKSPVCANSVPISTRVKHQRDPPSPSSPMQERGIAATLASLSKTSNQAQSSESPDLMEPIDRVYKGFVEFSGETFTTPLTVLLKATSDKVEKLLKNLPQSLSDVRGPHNDPRNQPDEAVMLLAALYKVHSREISDHIAILLRIYTFLLTSYPAVLPSMGASNRPFLAMELGYLEGLMKEITKIQEAMPLSSDDAFYDSMIADLMMIRAAYTNLLPRLTSAWPALEKERSAVTKEFNLLYFQSVSKTRHPKGIQLEMVRHATDQDAINSPAAPSPSTIASMMTAPSSPVAASPSTVIHLEAAVPADAVPNTDEPEVSTPDTLSLNAISPLDPKSDAFSAPVPSESPPAASTCQPLAESQGANPNQIAPAVEKLERQVIPPITVTSLSNYARKCDITPSRPDLSIVIPSASTIAARPPSVPAKAKKRASIEGPRPALSELDLVNGERTFHSKRHRPVLFQKTLGRLFSHKNKE</sequence>
<dbReference type="GO" id="GO:0007165">
    <property type="term" value="P:signal transduction"/>
    <property type="evidence" value="ECO:0007669"/>
    <property type="project" value="TreeGrafter"/>
</dbReference>
<organism evidence="4 5">
    <name type="scientific">Synchytrium endobioticum</name>
    <dbReference type="NCBI Taxonomy" id="286115"/>
    <lineage>
        <taxon>Eukaryota</taxon>
        <taxon>Fungi</taxon>
        <taxon>Fungi incertae sedis</taxon>
        <taxon>Chytridiomycota</taxon>
        <taxon>Chytridiomycota incertae sedis</taxon>
        <taxon>Chytridiomycetes</taxon>
        <taxon>Synchytriales</taxon>
        <taxon>Synchytriaceae</taxon>
        <taxon>Synchytrium</taxon>
    </lineage>
</organism>
<comment type="similarity">
    <text evidence="1">Belongs to the CRP1/MDG1 family.</text>
</comment>
<protein>
    <recommendedName>
        <fullName evidence="3">AMP-activated protein kinase glycogen-binding domain-containing protein</fullName>
    </recommendedName>
</protein>
<dbReference type="PANTHER" id="PTHR10343:SF81">
    <property type="entry name" value="CRUCIFORM DNA-RECOGNIZING PROTEIN 1-RELATED"/>
    <property type="match status" value="1"/>
</dbReference>
<dbReference type="OrthoDB" id="531008at2759"/>
<dbReference type="Proteomes" id="UP000320475">
    <property type="component" value="Unassembled WGS sequence"/>
</dbReference>
<dbReference type="InterPro" id="IPR014756">
    <property type="entry name" value="Ig_E-set"/>
</dbReference>
<dbReference type="SUPFAM" id="SSF81296">
    <property type="entry name" value="E set domains"/>
    <property type="match status" value="1"/>
</dbReference>
<evidence type="ECO:0000259" key="3">
    <source>
        <dbReference type="Pfam" id="PF16561"/>
    </source>
</evidence>
<dbReference type="Pfam" id="PF16561">
    <property type="entry name" value="AMPK1_CBM"/>
    <property type="match status" value="1"/>
</dbReference>
<dbReference type="GO" id="GO:0019901">
    <property type="term" value="F:protein kinase binding"/>
    <property type="evidence" value="ECO:0007669"/>
    <property type="project" value="TreeGrafter"/>
</dbReference>
<dbReference type="InterPro" id="IPR050827">
    <property type="entry name" value="CRP1_MDG1_kinase"/>
</dbReference>
<evidence type="ECO:0000313" key="4">
    <source>
        <dbReference type="EMBL" id="TPX36477.1"/>
    </source>
</evidence>
<dbReference type="EMBL" id="QEAM01000689">
    <property type="protein sequence ID" value="TPX36477.1"/>
    <property type="molecule type" value="Genomic_DNA"/>
</dbReference>
<dbReference type="AlphaFoldDB" id="A0A507C620"/>
<gene>
    <name evidence="4" type="ORF">SeLEV6574_g08026</name>
</gene>
<evidence type="ECO:0000313" key="5">
    <source>
        <dbReference type="Proteomes" id="UP000320475"/>
    </source>
</evidence>
<dbReference type="InterPro" id="IPR013783">
    <property type="entry name" value="Ig-like_fold"/>
</dbReference>
<reference evidence="4 5" key="1">
    <citation type="journal article" date="2019" name="Sci. Rep.">
        <title>Comparative genomics of chytrid fungi reveal insights into the obligate biotrophic and pathogenic lifestyle of Synchytrium endobioticum.</title>
        <authorList>
            <person name="van de Vossenberg B.T.L.H."/>
            <person name="Warris S."/>
            <person name="Nguyen H.D.T."/>
            <person name="van Gent-Pelzer M.P.E."/>
            <person name="Joly D.L."/>
            <person name="van de Geest H.C."/>
            <person name="Bonants P.J.M."/>
            <person name="Smith D.S."/>
            <person name="Levesque C.A."/>
            <person name="van der Lee T.A.J."/>
        </authorList>
    </citation>
    <scope>NUCLEOTIDE SEQUENCE [LARGE SCALE GENOMIC DNA]</scope>
    <source>
        <strain evidence="4 5">LEV6574</strain>
    </source>
</reference>
<dbReference type="Gene3D" id="2.60.40.10">
    <property type="entry name" value="Immunoglobulins"/>
    <property type="match status" value="1"/>
</dbReference>
<dbReference type="GO" id="GO:0005737">
    <property type="term" value="C:cytoplasm"/>
    <property type="evidence" value="ECO:0007669"/>
    <property type="project" value="TreeGrafter"/>
</dbReference>
<accession>A0A507C620</accession>
<feature type="region of interest" description="Disordered" evidence="2">
    <location>
        <begin position="187"/>
        <end position="207"/>
    </location>
</feature>
<dbReference type="GO" id="GO:0005634">
    <property type="term" value="C:nucleus"/>
    <property type="evidence" value="ECO:0007669"/>
    <property type="project" value="TreeGrafter"/>
</dbReference>
<evidence type="ECO:0000256" key="1">
    <source>
        <dbReference type="ARBA" id="ARBA00038216"/>
    </source>
</evidence>
<dbReference type="InterPro" id="IPR032640">
    <property type="entry name" value="AMPK1_CBM"/>
</dbReference>